<evidence type="ECO:0000256" key="11">
    <source>
        <dbReference type="SAM" id="Phobius"/>
    </source>
</evidence>
<dbReference type="CDD" id="cd15860">
    <property type="entry name" value="SNARE_USE1"/>
    <property type="match status" value="1"/>
</dbReference>
<keyword evidence="7" id="KW-0653">Protein transport</keyword>
<evidence type="ECO:0000256" key="6">
    <source>
        <dbReference type="ARBA" id="ARBA00022892"/>
    </source>
</evidence>
<evidence type="ECO:0000313" key="13">
    <source>
        <dbReference type="Proteomes" id="UP001150925"/>
    </source>
</evidence>
<keyword evidence="13" id="KW-1185">Reference proteome</keyword>
<name>A0A9W8E3M7_9FUNG</name>
<evidence type="ECO:0000256" key="4">
    <source>
        <dbReference type="ARBA" id="ARBA00022692"/>
    </source>
</evidence>
<dbReference type="GO" id="GO:0006890">
    <property type="term" value="P:retrograde vesicle-mediated transport, Golgi to endoplasmic reticulum"/>
    <property type="evidence" value="ECO:0007669"/>
    <property type="project" value="TreeGrafter"/>
</dbReference>
<evidence type="ECO:0000256" key="1">
    <source>
        <dbReference type="ARBA" id="ARBA00004163"/>
    </source>
</evidence>
<feature type="region of interest" description="Disordered" evidence="10">
    <location>
        <begin position="127"/>
        <end position="168"/>
    </location>
</feature>
<keyword evidence="8 11" id="KW-1133">Transmembrane helix</keyword>
<comment type="caution">
    <text evidence="12">The sequence shown here is derived from an EMBL/GenBank/DDBJ whole genome shotgun (WGS) entry which is preliminary data.</text>
</comment>
<dbReference type="AlphaFoldDB" id="A0A9W8E3M7"/>
<gene>
    <name evidence="12" type="ORF">IWQ62_006422</name>
</gene>
<evidence type="ECO:0000256" key="7">
    <source>
        <dbReference type="ARBA" id="ARBA00022927"/>
    </source>
</evidence>
<reference evidence="12" key="1">
    <citation type="submission" date="2022-07" db="EMBL/GenBank/DDBJ databases">
        <title>Phylogenomic reconstructions and comparative analyses of Kickxellomycotina fungi.</title>
        <authorList>
            <person name="Reynolds N.K."/>
            <person name="Stajich J.E."/>
            <person name="Barry K."/>
            <person name="Grigoriev I.V."/>
            <person name="Crous P."/>
            <person name="Smith M.E."/>
        </authorList>
    </citation>
    <scope>NUCLEOTIDE SEQUENCE</scope>
    <source>
        <strain evidence="12">RSA 1196</strain>
    </source>
</reference>
<comment type="similarity">
    <text evidence="2">Belongs to the USE1 family.</text>
</comment>
<evidence type="ECO:0000256" key="5">
    <source>
        <dbReference type="ARBA" id="ARBA00022824"/>
    </source>
</evidence>
<comment type="subcellular location">
    <subcellularLocation>
        <location evidence="1">Endoplasmic reticulum membrane</location>
        <topology evidence="1">Single-pass type IV membrane protein</topology>
    </subcellularLocation>
</comment>
<feature type="region of interest" description="Disordered" evidence="10">
    <location>
        <begin position="188"/>
        <end position="209"/>
    </location>
</feature>
<keyword evidence="5" id="KW-0256">Endoplasmic reticulum</keyword>
<evidence type="ECO:0000256" key="2">
    <source>
        <dbReference type="ARBA" id="ARBA00007891"/>
    </source>
</evidence>
<keyword evidence="6" id="KW-0931">ER-Golgi transport</keyword>
<dbReference type="InterPro" id="IPR019150">
    <property type="entry name" value="Vesicle_transport_protein_Use1"/>
</dbReference>
<evidence type="ECO:0000256" key="10">
    <source>
        <dbReference type="SAM" id="MobiDB-lite"/>
    </source>
</evidence>
<dbReference type="GO" id="GO:0005789">
    <property type="term" value="C:endoplasmic reticulum membrane"/>
    <property type="evidence" value="ECO:0007669"/>
    <property type="project" value="UniProtKB-SubCell"/>
</dbReference>
<keyword evidence="3" id="KW-0813">Transport</keyword>
<dbReference type="PANTHER" id="PTHR13050">
    <property type="entry name" value="USE1-LIKE PROTEIN"/>
    <property type="match status" value="1"/>
</dbReference>
<keyword evidence="9 11" id="KW-0472">Membrane</keyword>
<organism evidence="12 13">
    <name type="scientific">Dispira parvispora</name>
    <dbReference type="NCBI Taxonomy" id="1520584"/>
    <lineage>
        <taxon>Eukaryota</taxon>
        <taxon>Fungi</taxon>
        <taxon>Fungi incertae sedis</taxon>
        <taxon>Zoopagomycota</taxon>
        <taxon>Kickxellomycotina</taxon>
        <taxon>Dimargaritomycetes</taxon>
        <taxon>Dimargaritales</taxon>
        <taxon>Dimargaritaceae</taxon>
        <taxon>Dispira</taxon>
    </lineage>
</organism>
<dbReference type="OrthoDB" id="4506189at2759"/>
<evidence type="ECO:0000313" key="12">
    <source>
        <dbReference type="EMBL" id="KAJ1951477.1"/>
    </source>
</evidence>
<evidence type="ECO:0008006" key="14">
    <source>
        <dbReference type="Google" id="ProtNLM"/>
    </source>
</evidence>
<dbReference type="GO" id="GO:0005484">
    <property type="term" value="F:SNAP receptor activity"/>
    <property type="evidence" value="ECO:0007669"/>
    <property type="project" value="TreeGrafter"/>
</dbReference>
<protein>
    <recommendedName>
        <fullName evidence="14">Vesicle transport protein USE1</fullName>
    </recommendedName>
</protein>
<keyword evidence="4 11" id="KW-0812">Transmembrane</keyword>
<evidence type="ECO:0000256" key="9">
    <source>
        <dbReference type="ARBA" id="ARBA00023136"/>
    </source>
</evidence>
<dbReference type="EMBL" id="JANBPY010003498">
    <property type="protein sequence ID" value="KAJ1951477.1"/>
    <property type="molecule type" value="Genomic_DNA"/>
</dbReference>
<dbReference type="Proteomes" id="UP001150925">
    <property type="component" value="Unassembled WGS sequence"/>
</dbReference>
<accession>A0A9W8E3M7</accession>
<dbReference type="Pfam" id="PF09753">
    <property type="entry name" value="Use1"/>
    <property type="match status" value="1"/>
</dbReference>
<dbReference type="GO" id="GO:0015031">
    <property type="term" value="P:protein transport"/>
    <property type="evidence" value="ECO:0007669"/>
    <property type="project" value="UniProtKB-KW"/>
</dbReference>
<feature type="transmembrane region" description="Helical" evidence="11">
    <location>
        <begin position="281"/>
        <end position="301"/>
    </location>
</feature>
<proteinExistence type="inferred from homology"/>
<dbReference type="GO" id="GO:0031201">
    <property type="term" value="C:SNARE complex"/>
    <property type="evidence" value="ECO:0007669"/>
    <property type="project" value="TreeGrafter"/>
</dbReference>
<evidence type="ECO:0000256" key="3">
    <source>
        <dbReference type="ARBA" id="ARBA00022448"/>
    </source>
</evidence>
<dbReference type="PANTHER" id="PTHR13050:SF7">
    <property type="entry name" value="VESICLE TRANSPORT PROTEIN USE1"/>
    <property type="match status" value="1"/>
</dbReference>
<sequence>MTTTEALTNDPSYGAILQFLGRCQLTLSDVSTLKDSPVETLKWLHHLHLAKCTLEHMQAQLPPTERQRLVRLHKRRQPFKQADREWTTLSAAEQCHALLRNLRNQASQYPWLAERDVAGILDDRPKAVSPKVPVKSELPRVTQGASSPEEHSEKTFPSSATPVHASTPDSLNTLQEQRRQLFTTADGSILRQRRYAPEPTDPEQSERLVQHHRQIHDELTGDLVHMAQTLKGNSLLFGDLLSKDREVLQDAQEVISNNVDHMQKHGGRLTTYSRKSWSTTWMTWLIILVVCLTFIMVYFVVRLFPKSR</sequence>
<evidence type="ECO:0000256" key="8">
    <source>
        <dbReference type="ARBA" id="ARBA00022989"/>
    </source>
</evidence>